<dbReference type="GO" id="GO:0071949">
    <property type="term" value="F:FAD binding"/>
    <property type="evidence" value="ECO:0007669"/>
    <property type="project" value="InterPro"/>
</dbReference>
<accession>A0A227KID6</accession>
<dbReference type="InterPro" id="IPR016169">
    <property type="entry name" value="FAD-bd_PCMH_sub2"/>
</dbReference>
<dbReference type="Gene3D" id="1.10.1060.10">
    <property type="entry name" value="Alpha-helical ferredoxin"/>
    <property type="match status" value="1"/>
</dbReference>
<keyword evidence="5" id="KW-1185">Reference proteome</keyword>
<dbReference type="SUPFAM" id="SSF46548">
    <property type="entry name" value="alpha-helical ferredoxin"/>
    <property type="match status" value="1"/>
</dbReference>
<evidence type="ECO:0000313" key="4">
    <source>
        <dbReference type="EMBL" id="OXE47369.1"/>
    </source>
</evidence>
<dbReference type="GO" id="GO:0016491">
    <property type="term" value="F:oxidoreductase activity"/>
    <property type="evidence" value="ECO:0007669"/>
    <property type="project" value="UniProtKB-ARBA"/>
</dbReference>
<reference evidence="5" key="1">
    <citation type="submission" date="2017-05" db="EMBL/GenBank/DDBJ databases">
        <title>Improved OligoMM genomes.</title>
        <authorList>
            <person name="Garzetti D."/>
        </authorList>
    </citation>
    <scope>NUCLEOTIDE SEQUENCE [LARGE SCALE GENOMIC DNA]</scope>
    <source>
        <strain evidence="5">YL45</strain>
    </source>
</reference>
<dbReference type="PANTHER" id="PTHR42934:SF2">
    <property type="entry name" value="GLYCOLATE OXIDASE SUBUNIT GLCD"/>
    <property type="match status" value="1"/>
</dbReference>
<evidence type="ECO:0000256" key="2">
    <source>
        <dbReference type="ARBA" id="ARBA00022827"/>
    </source>
</evidence>
<dbReference type="Proteomes" id="UP000214610">
    <property type="component" value="Unassembled WGS sequence"/>
</dbReference>
<dbReference type="InterPro" id="IPR006094">
    <property type="entry name" value="Oxid_FAD_bind_N"/>
</dbReference>
<dbReference type="InterPro" id="IPR016164">
    <property type="entry name" value="FAD-linked_Oxase-like_C"/>
</dbReference>
<dbReference type="InterPro" id="IPR009051">
    <property type="entry name" value="Helical_ferredxn"/>
</dbReference>
<gene>
    <name evidence="4" type="ORF">ADH67_09005</name>
</gene>
<dbReference type="PANTHER" id="PTHR42934">
    <property type="entry name" value="GLYCOLATE OXIDASE SUBUNIT GLCD"/>
    <property type="match status" value="1"/>
</dbReference>
<dbReference type="EMBL" id="NHMP01000005">
    <property type="protein sequence ID" value="OXE47369.1"/>
    <property type="molecule type" value="Genomic_DNA"/>
</dbReference>
<sequence>MTAKETEREETRRQREIPYNYTSYSDREIVIRLLGKEAWNILETLRAQKGRTGRSARMLFEVLGDIWVIQRNPYLQEDMLFNKKRRDLLVDALYHRINAIQKRIDGRSSSRREELISQLIQKALVTVEKFKSSFERSWDFRRLVIKKLKKHTKSENIRFDGFSRAMHVTDATDWRVHYPFVVLFPDSESEIPGLVQACISLGLTIVPRGAGTGYTGGAVPLHEKSVVINTEKLNAIAAPEMVHLRGRNDTTATIYAQAGAVNKQVADKAAKDGWIFAVDPNSNYACSIGGNIAENAGGKKAVLWGTTVDSVYWYRMVGPNGEWIEVTRLNHNLGKIHKQKEVEFEVVYKEGTKDPENAKVLCTEHIKIDGSTIRKPGLGKDVTNKFLGGVPGLQKEGTDGIITSAKFVLYKMPPFTQTLCLEFYGAASNAGPAIYAISQLLDSHPEGVMLAGLEHLDDRYLHAINYAPKSVRAEYPKMVIVGDVIGDNEEAIDRQVEKIKQISLEGNGETFIAKTPEARHQFWQERSKTSAISKHTNAFKLNEDVVIPLDKIGEYTDACERFNIRCSIQNKTDMIDAVEAYLRGPISLGKLAVSSQGLSKEELLKERIPAAIALLDKVKSQWQYVLNHLDENSAEAVAALESLGRVIDESVKSQDKYPALLGLVQNHLLRISWKKEVVAPLYNIFAGDSFEAVREQIKKIHDKVLRGRVFIALHMHAGDGNVHTNIPVNSDDIDMLRIANEAVVYVMGVAKKLGGAISGEHGIGMTKVEFVEPGQFDQFYEYLDRVDPQGHFNKGKLRPEANLSLAYTPSFNLLGHESIIMQNSEAKQISDEIKTCLRCGKCKPVCTTHVPDANLLYSPRNKIIAVSLLLEAFLYEEQTRRGLSQKHFVEFADLADHCTICQKCQKPCPVKIDFGHVTMMMRDMLHRLNKEKKSPAKYFGLKFLEIEKPMLIRAARKGLIEYGFKAQRMAADTLKMAAAPSARRPGFSTGKPTLKEEVIHLVNRKLPKVEIPTTSRKLLDIEETTYVPIIRNKERNEKETVFYFPGCGSERLYSQVSVAVIGMLHDLDIQTVLPPGYLCCGYPQAGNGMKQKSEEIVTRNRVLFHRIANTLNYKDINTVLVSCGTCLHQLKEYNFESIFPGCRVMDIHDFLKEKGIELAGAKNTRYIYHDPCHTPLKEGVPIKTVNQILKPADGSSIELSERCCGESGTFAIGRPDIASQVRKSKEESLKGASAKLKKGDFRGEVKILTTCPGCYQGMSRYSDAVKTTSEFLIVEMMKAKHGKNWMHKVLSEVKDGLIEKVLL</sequence>
<dbReference type="InterPro" id="IPR051914">
    <property type="entry name" value="FAD-linked_OxidoTrans_Type4"/>
</dbReference>
<dbReference type="GO" id="GO:0051536">
    <property type="term" value="F:iron-sulfur cluster binding"/>
    <property type="evidence" value="ECO:0007669"/>
    <property type="project" value="InterPro"/>
</dbReference>
<dbReference type="InterPro" id="IPR021817">
    <property type="entry name" value="DUF3400"/>
</dbReference>
<dbReference type="InterPro" id="IPR016166">
    <property type="entry name" value="FAD-bd_PCMH"/>
</dbReference>
<dbReference type="PROSITE" id="PS51387">
    <property type="entry name" value="FAD_PCMH"/>
    <property type="match status" value="1"/>
</dbReference>
<feature type="domain" description="FAD-binding PCMH-type" evidence="3">
    <location>
        <begin position="175"/>
        <end position="412"/>
    </location>
</feature>
<organism evidence="4 5">
    <name type="scientific">Turicimonas muris</name>
    <dbReference type="NCBI Taxonomy" id="1796652"/>
    <lineage>
        <taxon>Bacteria</taxon>
        <taxon>Pseudomonadati</taxon>
        <taxon>Pseudomonadota</taxon>
        <taxon>Betaproteobacteria</taxon>
        <taxon>Burkholderiales</taxon>
        <taxon>Sutterellaceae</taxon>
        <taxon>Turicimonas</taxon>
    </lineage>
</organism>
<dbReference type="Pfam" id="PF01565">
    <property type="entry name" value="FAD_binding_4"/>
    <property type="match status" value="1"/>
</dbReference>
<keyword evidence="2" id="KW-0274">FAD</keyword>
<dbReference type="InterPro" id="IPR004017">
    <property type="entry name" value="Cys_rich_dom"/>
</dbReference>
<dbReference type="Pfam" id="PF11880">
    <property type="entry name" value="DUF3400"/>
    <property type="match status" value="1"/>
</dbReference>
<name>A0A227KID6_9BURK</name>
<dbReference type="InterPro" id="IPR017896">
    <property type="entry name" value="4Fe4S_Fe-S-bd"/>
</dbReference>
<dbReference type="Pfam" id="PF13183">
    <property type="entry name" value="Fer4_8"/>
    <property type="match status" value="1"/>
</dbReference>
<dbReference type="Pfam" id="PF12447">
    <property type="entry name" value="DUF3683"/>
    <property type="match status" value="1"/>
</dbReference>
<dbReference type="SUPFAM" id="SSF55103">
    <property type="entry name" value="FAD-linked oxidases, C-terminal domain"/>
    <property type="match status" value="1"/>
</dbReference>
<evidence type="ECO:0000313" key="5">
    <source>
        <dbReference type="Proteomes" id="UP000214610"/>
    </source>
</evidence>
<dbReference type="InterPro" id="IPR036318">
    <property type="entry name" value="FAD-bd_PCMH-like_sf"/>
</dbReference>
<keyword evidence="1" id="KW-0285">Flavoprotein</keyword>
<dbReference type="Pfam" id="PF02754">
    <property type="entry name" value="CCG"/>
    <property type="match status" value="2"/>
</dbReference>
<dbReference type="Gene3D" id="3.30.70.2740">
    <property type="match status" value="1"/>
</dbReference>
<dbReference type="Gene3D" id="3.30.465.10">
    <property type="match status" value="1"/>
</dbReference>
<evidence type="ECO:0000259" key="3">
    <source>
        <dbReference type="PROSITE" id="PS51387"/>
    </source>
</evidence>
<dbReference type="InterPro" id="IPR004113">
    <property type="entry name" value="FAD-bd_oxidored_4_C"/>
</dbReference>
<dbReference type="SUPFAM" id="SSF56176">
    <property type="entry name" value="FAD-binding/transporter-associated domain-like"/>
    <property type="match status" value="1"/>
</dbReference>
<dbReference type="InterPro" id="IPR022153">
    <property type="entry name" value="DUF3683"/>
</dbReference>
<comment type="caution">
    <text evidence="4">The sequence shown here is derived from an EMBL/GenBank/DDBJ whole genome shotgun (WGS) entry which is preliminary data.</text>
</comment>
<evidence type="ECO:0000256" key="1">
    <source>
        <dbReference type="ARBA" id="ARBA00022630"/>
    </source>
</evidence>
<protein>
    <submittedName>
        <fullName evidence="4">FAD-linked oxidase</fullName>
    </submittedName>
</protein>
<proteinExistence type="predicted"/>
<dbReference type="Pfam" id="PF02913">
    <property type="entry name" value="FAD-oxidase_C"/>
    <property type="match status" value="2"/>
</dbReference>